<proteinExistence type="predicted"/>
<evidence type="ECO:0000313" key="3">
    <source>
        <dbReference type="Proteomes" id="UP001217417"/>
    </source>
</evidence>
<accession>A0AAD7QW87</accession>
<evidence type="ECO:0000313" key="2">
    <source>
        <dbReference type="EMBL" id="KAJ8102391.1"/>
    </source>
</evidence>
<keyword evidence="1" id="KW-1133">Transmembrane helix</keyword>
<organism evidence="2 3">
    <name type="scientific">Lipomyces tetrasporus</name>
    <dbReference type="NCBI Taxonomy" id="54092"/>
    <lineage>
        <taxon>Eukaryota</taxon>
        <taxon>Fungi</taxon>
        <taxon>Dikarya</taxon>
        <taxon>Ascomycota</taxon>
        <taxon>Saccharomycotina</taxon>
        <taxon>Lipomycetes</taxon>
        <taxon>Lipomycetales</taxon>
        <taxon>Lipomycetaceae</taxon>
        <taxon>Lipomyces</taxon>
    </lineage>
</organism>
<comment type="caution">
    <text evidence="2">The sequence shown here is derived from an EMBL/GenBank/DDBJ whole genome shotgun (WGS) entry which is preliminary data.</text>
</comment>
<gene>
    <name evidence="2" type="ORF">POJ06DRAFT_249581</name>
</gene>
<keyword evidence="1" id="KW-0472">Membrane</keyword>
<dbReference type="Proteomes" id="UP001217417">
    <property type="component" value="Unassembled WGS sequence"/>
</dbReference>
<protein>
    <submittedName>
        <fullName evidence="2">Uncharacterized protein</fullName>
    </submittedName>
</protein>
<dbReference type="RefSeq" id="XP_056045841.1">
    <property type="nucleotide sequence ID" value="XM_056187179.1"/>
</dbReference>
<dbReference type="EMBL" id="JARPMG010000003">
    <property type="protein sequence ID" value="KAJ8102391.1"/>
    <property type="molecule type" value="Genomic_DNA"/>
</dbReference>
<name>A0AAD7QW87_9ASCO</name>
<feature type="transmembrane region" description="Helical" evidence="1">
    <location>
        <begin position="80"/>
        <end position="102"/>
    </location>
</feature>
<keyword evidence="3" id="KW-1185">Reference proteome</keyword>
<feature type="transmembrane region" description="Helical" evidence="1">
    <location>
        <begin position="49"/>
        <end position="68"/>
    </location>
</feature>
<sequence length="122" mass="13560">MHRIPATMIGPISRVSEPYPTPMQSHYLRQTPPLRWSYSIPGLRRRATFAVHLTAFISGVQFRLYFGYTSASGLAVHSTVHLSFRLGCLFVCSSHLVVSAFVSAARLTGHLLATILFTTKKP</sequence>
<reference evidence="2" key="1">
    <citation type="submission" date="2023-03" db="EMBL/GenBank/DDBJ databases">
        <title>Near-Complete genome sequence of Lipomyces tetrasporous NRRL Y-64009, an oleaginous yeast capable of growing on lignocellulosic hydrolysates.</title>
        <authorList>
            <consortium name="Lawrence Berkeley National Laboratory"/>
            <person name="Jagtap S.S."/>
            <person name="Liu J.-J."/>
            <person name="Walukiewicz H.E."/>
            <person name="Pangilinan J."/>
            <person name="Lipzen A."/>
            <person name="Ahrendt S."/>
            <person name="Koriabine M."/>
            <person name="Cobaugh K."/>
            <person name="Salamov A."/>
            <person name="Yoshinaga Y."/>
            <person name="Ng V."/>
            <person name="Daum C."/>
            <person name="Grigoriev I.V."/>
            <person name="Slininger P.J."/>
            <person name="Dien B.S."/>
            <person name="Jin Y.-S."/>
            <person name="Rao C.V."/>
        </authorList>
    </citation>
    <scope>NUCLEOTIDE SEQUENCE</scope>
    <source>
        <strain evidence="2">NRRL Y-64009</strain>
    </source>
</reference>
<dbReference type="AlphaFoldDB" id="A0AAD7QW87"/>
<dbReference type="GeneID" id="80882345"/>
<keyword evidence="1" id="KW-0812">Transmembrane</keyword>
<evidence type="ECO:0000256" key="1">
    <source>
        <dbReference type="SAM" id="Phobius"/>
    </source>
</evidence>